<sequence>MHCQLVARTSTISSIRKTSIGVVQVQHLLPVFARGQQQERWLNCGMFLRTDHGGRHAGVGIGSGLCSHYRQAKQANFESTATENLTRPLLHDYCLLAIAAPSLRSGRTPGLIHIEPTTEDFNREDTNDQQHPSNCVLLVRLSKSHAAQTSSRTQPPCYTSGRSRQFRTDEKAHIQATFSQTSFTKINKVAITQHPRDEEVKSSSNASVCLCGSDHHEQASITCDKPAPFGHSLYKGMSKSPRKSACTPERPSSPGPLPSG</sequence>
<accession>A0A139H3L1</accession>
<dbReference type="EMBL" id="LFZN01000158">
    <property type="protein sequence ID" value="KXS96958.1"/>
    <property type="molecule type" value="Genomic_DNA"/>
</dbReference>
<gene>
    <name evidence="2" type="ORF">AC578_5669</name>
</gene>
<organism evidence="2 3">
    <name type="scientific">Pseudocercospora eumusae</name>
    <dbReference type="NCBI Taxonomy" id="321146"/>
    <lineage>
        <taxon>Eukaryota</taxon>
        <taxon>Fungi</taxon>
        <taxon>Dikarya</taxon>
        <taxon>Ascomycota</taxon>
        <taxon>Pezizomycotina</taxon>
        <taxon>Dothideomycetes</taxon>
        <taxon>Dothideomycetidae</taxon>
        <taxon>Mycosphaerellales</taxon>
        <taxon>Mycosphaerellaceae</taxon>
        <taxon>Pseudocercospora</taxon>
    </lineage>
</organism>
<proteinExistence type="predicted"/>
<comment type="caution">
    <text evidence="2">The sequence shown here is derived from an EMBL/GenBank/DDBJ whole genome shotgun (WGS) entry which is preliminary data.</text>
</comment>
<evidence type="ECO:0000256" key="1">
    <source>
        <dbReference type="SAM" id="MobiDB-lite"/>
    </source>
</evidence>
<evidence type="ECO:0000313" key="2">
    <source>
        <dbReference type="EMBL" id="KXS96958.1"/>
    </source>
</evidence>
<reference evidence="2 3" key="1">
    <citation type="submission" date="2015-07" db="EMBL/GenBank/DDBJ databases">
        <title>Comparative genomics of the Sigatoka disease complex on banana suggests a link between parallel evolutionary changes in Pseudocercospora fijiensis and Pseudocercospora eumusae and increased virulence on the banana host.</title>
        <authorList>
            <person name="Chang T.-C."/>
            <person name="Salvucci A."/>
            <person name="Crous P.W."/>
            <person name="Stergiopoulos I."/>
        </authorList>
    </citation>
    <scope>NUCLEOTIDE SEQUENCE [LARGE SCALE GENOMIC DNA]</scope>
    <source>
        <strain evidence="2 3">CBS 114824</strain>
    </source>
</reference>
<dbReference type="AlphaFoldDB" id="A0A139H3L1"/>
<evidence type="ECO:0000313" key="3">
    <source>
        <dbReference type="Proteomes" id="UP000070133"/>
    </source>
</evidence>
<feature type="region of interest" description="Disordered" evidence="1">
    <location>
        <begin position="234"/>
        <end position="260"/>
    </location>
</feature>
<feature type="compositionally biased region" description="Pro residues" evidence="1">
    <location>
        <begin position="251"/>
        <end position="260"/>
    </location>
</feature>
<name>A0A139H3L1_9PEZI</name>
<protein>
    <submittedName>
        <fullName evidence="2">Uncharacterized protein</fullName>
    </submittedName>
</protein>
<dbReference type="Proteomes" id="UP000070133">
    <property type="component" value="Unassembled WGS sequence"/>
</dbReference>
<keyword evidence="3" id="KW-1185">Reference proteome</keyword>